<dbReference type="EMBL" id="CP033912">
    <property type="protein sequence ID" value="AZA97792.1"/>
    <property type="molecule type" value="Genomic_DNA"/>
</dbReference>
<evidence type="ECO:0000313" key="2">
    <source>
        <dbReference type="EMBL" id="AZA97792.1"/>
    </source>
</evidence>
<evidence type="ECO:0000313" key="3">
    <source>
        <dbReference type="Proteomes" id="UP000274073"/>
    </source>
</evidence>
<sequence length="204" mass="23542">MKTTPLFLLFLLFFQLGFSQKNSWSAIDKNFSIRTIAEKSAENVKDTDPVKIDIFSSRDLIDDIDPEKNKAVSTKTMLFKDIRDKVDRKRKISFKKNSVYLVRLQEGIHGGRFRIGIHKNADQKAVENLNKYLREKVIHGSILTETINTPDNKSKIKSFIITITDNDEFDINTLKEKYTDDIISDVTKVATNRSTTFFKITTLQ</sequence>
<accession>A0AAD0YB37</accession>
<reference evidence="3 4" key="1">
    <citation type="submission" date="2018-11" db="EMBL/GenBank/DDBJ databases">
        <title>Proposal to divide the Flavobacteriaceae and reorganize its genera based on Amino Acid Identity values calculated from whole genome sequences.</title>
        <authorList>
            <person name="Nicholson A.C."/>
            <person name="Gulvik C.A."/>
            <person name="Whitney A.M."/>
            <person name="Humrighouse B.W."/>
            <person name="Bell M."/>
            <person name="Holmes B."/>
            <person name="Steigerwalt A.G."/>
            <person name="Villarma A."/>
            <person name="Sheth M."/>
            <person name="Batra D."/>
            <person name="Pryor J."/>
            <person name="Bernardet J.-F."/>
            <person name="Hugo C."/>
            <person name="Kampfer P."/>
            <person name="Newman J."/>
            <person name="McQuiston J.R."/>
        </authorList>
    </citation>
    <scope>NUCLEOTIDE SEQUENCE [LARGE SCALE GENOMIC DNA]</scope>
    <source>
        <strain evidence="1 3">G0207</strain>
        <strain evidence="2 4">H5143</strain>
    </source>
</reference>
<dbReference type="Proteomes" id="UP000281741">
    <property type="component" value="Chromosome"/>
</dbReference>
<name>A0AAD0YB37_9FLAO</name>
<protein>
    <submittedName>
        <fullName evidence="1">Uncharacterized protein</fullName>
    </submittedName>
</protein>
<evidence type="ECO:0000313" key="4">
    <source>
        <dbReference type="Proteomes" id="UP000281741"/>
    </source>
</evidence>
<keyword evidence="4" id="KW-1185">Reference proteome</keyword>
<proteinExistence type="predicted"/>
<dbReference type="RefSeq" id="WP_123853530.1">
    <property type="nucleotide sequence ID" value="NZ_CP033912.1"/>
</dbReference>
<dbReference type="AlphaFoldDB" id="A0AAD0YB37"/>
<organism evidence="1 3">
    <name type="scientific">Chryseobacterium shandongense</name>
    <dbReference type="NCBI Taxonomy" id="1493872"/>
    <lineage>
        <taxon>Bacteria</taxon>
        <taxon>Pseudomonadati</taxon>
        <taxon>Bacteroidota</taxon>
        <taxon>Flavobacteriia</taxon>
        <taxon>Flavobacteriales</taxon>
        <taxon>Weeksellaceae</taxon>
        <taxon>Chryseobacterium group</taxon>
        <taxon>Chryseobacterium</taxon>
    </lineage>
</organism>
<dbReference type="EMBL" id="CP033915">
    <property type="protein sequence ID" value="AZA85619.1"/>
    <property type="molecule type" value="Genomic_DNA"/>
</dbReference>
<gene>
    <name evidence="1" type="ORF">EG349_01845</name>
    <name evidence="2" type="ORF">EG353_20665</name>
</gene>
<evidence type="ECO:0000313" key="1">
    <source>
        <dbReference type="EMBL" id="AZA85619.1"/>
    </source>
</evidence>
<dbReference type="Proteomes" id="UP000274073">
    <property type="component" value="Chromosome"/>
</dbReference>